<organism evidence="1 2">
    <name type="scientific">Vanilla planifolia</name>
    <name type="common">Vanilla</name>
    <dbReference type="NCBI Taxonomy" id="51239"/>
    <lineage>
        <taxon>Eukaryota</taxon>
        <taxon>Viridiplantae</taxon>
        <taxon>Streptophyta</taxon>
        <taxon>Embryophyta</taxon>
        <taxon>Tracheophyta</taxon>
        <taxon>Spermatophyta</taxon>
        <taxon>Magnoliopsida</taxon>
        <taxon>Liliopsida</taxon>
        <taxon>Asparagales</taxon>
        <taxon>Orchidaceae</taxon>
        <taxon>Vanilloideae</taxon>
        <taxon>Vanilleae</taxon>
        <taxon>Vanilla</taxon>
    </lineage>
</organism>
<proteinExistence type="predicted"/>
<dbReference type="Proteomes" id="UP000636800">
    <property type="component" value="Chromosome 5"/>
</dbReference>
<keyword evidence="2" id="KW-1185">Reference proteome</keyword>
<protein>
    <submittedName>
        <fullName evidence="1">Uncharacterized protein</fullName>
    </submittedName>
</protein>
<reference evidence="1 2" key="1">
    <citation type="journal article" date="2020" name="Nat. Food">
        <title>A phased Vanilla planifolia genome enables genetic improvement of flavour and production.</title>
        <authorList>
            <person name="Hasing T."/>
            <person name="Tang H."/>
            <person name="Brym M."/>
            <person name="Khazi F."/>
            <person name="Huang T."/>
            <person name="Chambers A.H."/>
        </authorList>
    </citation>
    <scope>NUCLEOTIDE SEQUENCE [LARGE SCALE GENOMIC DNA]</scope>
    <source>
        <tissue evidence="1">Leaf</tissue>
    </source>
</reference>
<evidence type="ECO:0000313" key="1">
    <source>
        <dbReference type="EMBL" id="KAG0481562.1"/>
    </source>
</evidence>
<evidence type="ECO:0000313" key="2">
    <source>
        <dbReference type="Proteomes" id="UP000636800"/>
    </source>
</evidence>
<comment type="caution">
    <text evidence="1">The sequence shown here is derived from an EMBL/GenBank/DDBJ whole genome shotgun (WGS) entry which is preliminary data.</text>
</comment>
<accession>A0A835R7P9</accession>
<dbReference type="AlphaFoldDB" id="A0A835R7P9"/>
<dbReference type="OrthoDB" id="1938156at2759"/>
<sequence length="154" mass="17740">MPHVRYAAPRRRLTFLPLRLRLHFVALRWTSTGFRYASFGLMPSLLLLRLSLRRLLLRHRPPRCSWEAHPIPTSAGAHVDFRSISTSRLRPPSGRFSSDSICCVPRFLLLLLLPSIRSISLFFTCCMNPCPPCYVCLFSSSTNCKYINDVKLIF</sequence>
<dbReference type="EMBL" id="JADCNL010000005">
    <property type="protein sequence ID" value="KAG0481562.1"/>
    <property type="molecule type" value="Genomic_DNA"/>
</dbReference>
<name>A0A835R7P9_VANPL</name>
<gene>
    <name evidence="1" type="ORF">HPP92_012420</name>
</gene>